<feature type="non-terminal residue" evidence="1">
    <location>
        <position position="1"/>
    </location>
</feature>
<evidence type="ECO:0000313" key="2">
    <source>
        <dbReference type="Proteomes" id="UP001077788"/>
    </source>
</evidence>
<sequence>PVADFLSRMPNPADATVFEDQFPNEHLFVVTVRTPWYADIENYLVVGKLPKYLTPNERKQIVQRSTRFSWIGGYLFH</sequence>
<dbReference type="RefSeq" id="WP_267992210.1">
    <property type="nucleotide sequence ID" value="NZ_JAPQFC010000880.1"/>
</dbReference>
<feature type="non-terminal residue" evidence="1">
    <location>
        <position position="77"/>
    </location>
</feature>
<comment type="caution">
    <text evidence="1">The sequence shown here is derived from an EMBL/GenBank/DDBJ whole genome shotgun (WGS) entry which is preliminary data.</text>
</comment>
<reference evidence="1" key="1">
    <citation type="journal article" date="2021" name="Vet Sci">
        <title>O-Serogroups and Pathovirotypes of Escherichia coli Isolated from Post-Weaning Piglets Showing Diarrhoea and/or Oedema in South Korea.</title>
        <authorList>
            <person name="Byun J.W."/>
            <person name="Moon B.Y."/>
            <person name="Do K.H."/>
            <person name="Lee K."/>
            <person name="Lee H.Y."/>
            <person name="Kim W.I."/>
            <person name="So B."/>
            <person name="Lee W.K."/>
        </authorList>
    </citation>
    <scope>NUCLEOTIDE SEQUENCE</scope>
    <source>
        <strain evidence="1">84/14</strain>
    </source>
</reference>
<dbReference type="EMBL" id="JAPQFC010000880">
    <property type="protein sequence ID" value="MCY6524958.1"/>
    <property type="molecule type" value="Genomic_DNA"/>
</dbReference>
<name>A0A9Q4H8S9_ACTPL</name>
<organism evidence="1 2">
    <name type="scientific">Actinobacillus pleuropneumoniae</name>
    <name type="common">Haemophilus pleuropneumoniae</name>
    <dbReference type="NCBI Taxonomy" id="715"/>
    <lineage>
        <taxon>Bacteria</taxon>
        <taxon>Pseudomonadati</taxon>
        <taxon>Pseudomonadota</taxon>
        <taxon>Gammaproteobacteria</taxon>
        <taxon>Pasteurellales</taxon>
        <taxon>Pasteurellaceae</taxon>
        <taxon>Actinobacillus</taxon>
    </lineage>
</organism>
<dbReference type="AlphaFoldDB" id="A0A9Q4H8S9"/>
<dbReference type="Proteomes" id="UP001077788">
    <property type="component" value="Unassembled WGS sequence"/>
</dbReference>
<proteinExistence type="predicted"/>
<gene>
    <name evidence="1" type="ORF">OYG11_12190</name>
</gene>
<evidence type="ECO:0000313" key="1">
    <source>
        <dbReference type="EMBL" id="MCY6524958.1"/>
    </source>
</evidence>
<protein>
    <submittedName>
        <fullName evidence="1">Uncharacterized protein</fullName>
    </submittedName>
</protein>
<accession>A0A9Q4H8S9</accession>
<reference evidence="1" key="2">
    <citation type="submission" date="2022-12" db="EMBL/GenBank/DDBJ databases">
        <authorList>
            <person name="Kardos G."/>
            <person name="Sarkozi R."/>
            <person name="Laczko L."/>
            <person name="Marton S."/>
            <person name="Makrai L."/>
            <person name="Banyai K."/>
            <person name="Fodor L."/>
        </authorList>
    </citation>
    <scope>NUCLEOTIDE SEQUENCE</scope>
    <source>
        <strain evidence="1">84/14</strain>
    </source>
</reference>